<dbReference type="PANTHER" id="PTHR11695:SF294">
    <property type="entry name" value="RETICULON-4-INTERACTING PROTEIN 1, MITOCHONDRIAL"/>
    <property type="match status" value="1"/>
</dbReference>
<sequence>MNQPGGTLEGKTAFVTAGLGATGPVACQVLKNVYGAERVITTVSTAKVPLVQQYMPGIVDKVIDYKTQDAVKEIGKGEVDLFFNTVMDVTASIPLTNPQTGVVISILSIPPSSTLKNMLGAVNVPFWLSWGLDLFQLWYKWKLMGTNIKMEFLSGDPSKREDLEKAGEMVARGKAKPIVTVVSLENLDRVRQECVKVGSRHGGTGKLVIKII</sequence>
<dbReference type="KEGG" id="tmn:UCRPA7_2111"/>
<name>R8BSR9_PHAM7</name>
<dbReference type="InterPro" id="IPR050700">
    <property type="entry name" value="YIM1/Zinc_Alcohol_DH_Fams"/>
</dbReference>
<dbReference type="PANTHER" id="PTHR11695">
    <property type="entry name" value="ALCOHOL DEHYDROGENASE RELATED"/>
    <property type="match status" value="1"/>
</dbReference>
<dbReference type="HOGENOM" id="CLU_1300454_0_0_1"/>
<dbReference type="OrthoDB" id="191139at2759"/>
<proteinExistence type="predicted"/>
<reference evidence="2" key="1">
    <citation type="journal article" date="2013" name="Genome Announc.">
        <title>Draft genome sequence of the ascomycete Phaeoacremonium aleophilum strain UCR-PA7, a causal agent of the esca disease complex in grapevines.</title>
        <authorList>
            <person name="Blanco-Ulate B."/>
            <person name="Rolshausen P."/>
            <person name="Cantu D."/>
        </authorList>
    </citation>
    <scope>NUCLEOTIDE SEQUENCE [LARGE SCALE GENOMIC DNA]</scope>
    <source>
        <strain evidence="2">UCR-PA7</strain>
    </source>
</reference>
<gene>
    <name evidence="1" type="ORF">UCRPA7_2111</name>
</gene>
<accession>R8BSR9</accession>
<dbReference type="AlphaFoldDB" id="R8BSR9"/>
<organism evidence="1 2">
    <name type="scientific">Phaeoacremonium minimum (strain UCR-PA7)</name>
    <name type="common">Esca disease fungus</name>
    <name type="synonym">Togninia minima</name>
    <dbReference type="NCBI Taxonomy" id="1286976"/>
    <lineage>
        <taxon>Eukaryota</taxon>
        <taxon>Fungi</taxon>
        <taxon>Dikarya</taxon>
        <taxon>Ascomycota</taxon>
        <taxon>Pezizomycotina</taxon>
        <taxon>Sordariomycetes</taxon>
        <taxon>Sordariomycetidae</taxon>
        <taxon>Togniniales</taxon>
        <taxon>Togniniaceae</taxon>
        <taxon>Phaeoacremonium</taxon>
    </lineage>
</organism>
<protein>
    <submittedName>
        <fullName evidence="1">Putative alcohol dehydrogenase protein</fullName>
    </submittedName>
</protein>
<dbReference type="Pfam" id="PF13602">
    <property type="entry name" value="ADH_zinc_N_2"/>
    <property type="match status" value="1"/>
</dbReference>
<evidence type="ECO:0000313" key="2">
    <source>
        <dbReference type="Proteomes" id="UP000014074"/>
    </source>
</evidence>
<dbReference type="Gene3D" id="3.40.50.720">
    <property type="entry name" value="NAD(P)-binding Rossmann-like Domain"/>
    <property type="match status" value="1"/>
</dbReference>
<dbReference type="eggNOG" id="KOG1198">
    <property type="taxonomic scope" value="Eukaryota"/>
</dbReference>
<dbReference type="RefSeq" id="XP_007912877.1">
    <property type="nucleotide sequence ID" value="XM_007914686.1"/>
</dbReference>
<dbReference type="Proteomes" id="UP000014074">
    <property type="component" value="Unassembled WGS sequence"/>
</dbReference>
<dbReference type="GeneID" id="19322329"/>
<evidence type="ECO:0000313" key="1">
    <source>
        <dbReference type="EMBL" id="EOO02354.1"/>
    </source>
</evidence>
<dbReference type="EMBL" id="KB932922">
    <property type="protein sequence ID" value="EOO02354.1"/>
    <property type="molecule type" value="Genomic_DNA"/>
</dbReference>
<keyword evidence="2" id="KW-1185">Reference proteome</keyword>
<dbReference type="InterPro" id="IPR036291">
    <property type="entry name" value="NAD(P)-bd_dom_sf"/>
</dbReference>
<dbReference type="SUPFAM" id="SSF51735">
    <property type="entry name" value="NAD(P)-binding Rossmann-fold domains"/>
    <property type="match status" value="1"/>
</dbReference>